<dbReference type="InterPro" id="IPR042098">
    <property type="entry name" value="TauD-like_sf"/>
</dbReference>
<dbReference type="Proteomes" id="UP000681722">
    <property type="component" value="Unassembled WGS sequence"/>
</dbReference>
<dbReference type="Gene3D" id="3.60.130.10">
    <property type="entry name" value="Clavaminate synthase-like"/>
    <property type="match status" value="1"/>
</dbReference>
<proteinExistence type="predicted"/>
<dbReference type="SUPFAM" id="SSF51197">
    <property type="entry name" value="Clavaminate synthase-like"/>
    <property type="match status" value="1"/>
</dbReference>
<dbReference type="Pfam" id="PF02668">
    <property type="entry name" value="TauD"/>
    <property type="match status" value="1"/>
</dbReference>
<dbReference type="GO" id="GO:0016491">
    <property type="term" value="F:oxidoreductase activity"/>
    <property type="evidence" value="ECO:0007669"/>
    <property type="project" value="UniProtKB-KW"/>
</dbReference>
<dbReference type="Proteomes" id="UP000663829">
    <property type="component" value="Unassembled WGS sequence"/>
</dbReference>
<dbReference type="EMBL" id="CAJOBC010000259">
    <property type="protein sequence ID" value="CAF3561947.1"/>
    <property type="molecule type" value="Genomic_DNA"/>
</dbReference>
<evidence type="ECO:0000256" key="1">
    <source>
        <dbReference type="ARBA" id="ARBA00023002"/>
    </source>
</evidence>
<dbReference type="InterPro" id="IPR003819">
    <property type="entry name" value="TauD/TfdA-like"/>
</dbReference>
<keyword evidence="1" id="KW-0560">Oxidoreductase</keyword>
<reference evidence="3" key="1">
    <citation type="submission" date="2021-02" db="EMBL/GenBank/DDBJ databases">
        <authorList>
            <person name="Nowell W R."/>
        </authorList>
    </citation>
    <scope>NUCLEOTIDE SEQUENCE</scope>
</reference>
<name>A0A813R5N4_9BILA</name>
<evidence type="ECO:0000313" key="5">
    <source>
        <dbReference type="Proteomes" id="UP000663829"/>
    </source>
</evidence>
<dbReference type="AlphaFoldDB" id="A0A813R5N4"/>
<dbReference type="EMBL" id="CAJNOQ010000259">
    <property type="protein sequence ID" value="CAF0778976.1"/>
    <property type="molecule type" value="Genomic_DNA"/>
</dbReference>
<feature type="domain" description="TauD/TfdA-like" evidence="2">
    <location>
        <begin position="6"/>
        <end position="75"/>
    </location>
</feature>
<dbReference type="OrthoDB" id="408743at2759"/>
<accession>A0A813R5N4</accession>
<organism evidence="3 5">
    <name type="scientific">Didymodactylos carnosus</name>
    <dbReference type="NCBI Taxonomy" id="1234261"/>
    <lineage>
        <taxon>Eukaryota</taxon>
        <taxon>Metazoa</taxon>
        <taxon>Spiralia</taxon>
        <taxon>Gnathifera</taxon>
        <taxon>Rotifera</taxon>
        <taxon>Eurotatoria</taxon>
        <taxon>Bdelloidea</taxon>
        <taxon>Philodinida</taxon>
        <taxon>Philodinidae</taxon>
        <taxon>Didymodactylos</taxon>
    </lineage>
</organism>
<gene>
    <name evidence="3" type="ORF">GPM918_LOCUS2354</name>
    <name evidence="4" type="ORF">SRO942_LOCUS2354</name>
</gene>
<evidence type="ECO:0000313" key="3">
    <source>
        <dbReference type="EMBL" id="CAF0778976.1"/>
    </source>
</evidence>
<sequence length="88" mass="10129">MLTSNSEYHEDLERSDTVYTQIELSPHNDGTYRHVVPGLEVFHFLEHTGKGGLIRLLDGFNVIQSLKMDHFNILSSIPARFSVMKKRI</sequence>
<comment type="caution">
    <text evidence="3">The sequence shown here is derived from an EMBL/GenBank/DDBJ whole genome shotgun (WGS) entry which is preliminary data.</text>
</comment>
<evidence type="ECO:0000313" key="4">
    <source>
        <dbReference type="EMBL" id="CAF3561947.1"/>
    </source>
</evidence>
<keyword evidence="5" id="KW-1185">Reference proteome</keyword>
<protein>
    <recommendedName>
        <fullName evidence="2">TauD/TfdA-like domain-containing protein</fullName>
    </recommendedName>
</protein>
<evidence type="ECO:0000259" key="2">
    <source>
        <dbReference type="Pfam" id="PF02668"/>
    </source>
</evidence>